<dbReference type="PATRIC" id="fig|512565.3.peg.2063"/>
<evidence type="ECO:0000313" key="3">
    <source>
        <dbReference type="Proteomes" id="UP000007882"/>
    </source>
</evidence>
<keyword evidence="3" id="KW-1185">Reference proteome</keyword>
<protein>
    <submittedName>
        <fullName evidence="2">Uncharacterized protein</fullName>
    </submittedName>
</protein>
<accession>I0H2P4</accession>
<evidence type="ECO:0000313" key="2">
    <source>
        <dbReference type="EMBL" id="BAL87281.1"/>
    </source>
</evidence>
<feature type="region of interest" description="Disordered" evidence="1">
    <location>
        <begin position="1"/>
        <end position="20"/>
    </location>
</feature>
<dbReference type="Proteomes" id="UP000007882">
    <property type="component" value="Chromosome"/>
</dbReference>
<organism evidence="2 3">
    <name type="scientific">Actinoplanes missouriensis (strain ATCC 14538 / DSM 43046 / CBS 188.64 / JCM 3121 / NBRC 102363 / NCIMB 12654 / NRRL B-3342 / UNCC 431)</name>
    <dbReference type="NCBI Taxonomy" id="512565"/>
    <lineage>
        <taxon>Bacteria</taxon>
        <taxon>Bacillati</taxon>
        <taxon>Actinomycetota</taxon>
        <taxon>Actinomycetes</taxon>
        <taxon>Micromonosporales</taxon>
        <taxon>Micromonosporaceae</taxon>
        <taxon>Actinoplanes</taxon>
    </lineage>
</organism>
<sequence length="73" mass="8366">MNSPQVTVSPAHNRGQPSMRGVTTGLIADAYWLGENVADEYGLRRHELLVALWFEASQGQQRFRQNEPRLWPM</sequence>
<proteinExistence type="predicted"/>
<dbReference type="STRING" id="512565.AMIS_20610"/>
<dbReference type="AlphaFoldDB" id="I0H2P4"/>
<reference evidence="2 3" key="1">
    <citation type="submission" date="2012-02" db="EMBL/GenBank/DDBJ databases">
        <title>Complete genome sequence of Actinoplanes missouriensis 431 (= NBRC 102363).</title>
        <authorList>
            <person name="Ohnishi Y."/>
            <person name="Ishikawa J."/>
            <person name="Sekine M."/>
            <person name="Hosoyama A."/>
            <person name="Harada T."/>
            <person name="Narita H."/>
            <person name="Hata T."/>
            <person name="Konno Y."/>
            <person name="Tutikane K."/>
            <person name="Fujita N."/>
            <person name="Horinouchi S."/>
            <person name="Hayakawa M."/>
        </authorList>
    </citation>
    <scope>NUCLEOTIDE SEQUENCE [LARGE SCALE GENOMIC DNA]</scope>
    <source>
        <strain evidence="3">ATCC 14538 / DSM 43046 / CBS 188.64 / JCM 3121 / NBRC 102363 / NCIMB 12654 / NRRL B-3342 / UNCC 431</strain>
    </source>
</reference>
<gene>
    <name evidence="2" type="ordered locus">AMIS_20610</name>
</gene>
<dbReference type="EMBL" id="AP012319">
    <property type="protein sequence ID" value="BAL87281.1"/>
    <property type="molecule type" value="Genomic_DNA"/>
</dbReference>
<dbReference type="KEGG" id="ams:AMIS_20610"/>
<dbReference type="RefSeq" id="WP_014442176.1">
    <property type="nucleotide sequence ID" value="NC_017093.1"/>
</dbReference>
<evidence type="ECO:0000256" key="1">
    <source>
        <dbReference type="SAM" id="MobiDB-lite"/>
    </source>
</evidence>
<feature type="compositionally biased region" description="Polar residues" evidence="1">
    <location>
        <begin position="1"/>
        <end position="10"/>
    </location>
</feature>
<dbReference type="HOGENOM" id="CLU_2696213_0_0_11"/>
<name>I0H2P4_ACTM4</name>